<feature type="compositionally biased region" description="Low complexity" evidence="1">
    <location>
        <begin position="226"/>
        <end position="237"/>
    </location>
</feature>
<evidence type="ECO:0000256" key="1">
    <source>
        <dbReference type="SAM" id="MobiDB-lite"/>
    </source>
</evidence>
<dbReference type="Gene3D" id="1.10.10.60">
    <property type="entry name" value="Homeodomain-like"/>
    <property type="match status" value="1"/>
</dbReference>
<feature type="compositionally biased region" description="Basic and acidic residues" evidence="1">
    <location>
        <begin position="323"/>
        <end position="332"/>
    </location>
</feature>
<dbReference type="InterPro" id="IPR044822">
    <property type="entry name" value="Myb_DNA-bind_4"/>
</dbReference>
<comment type="caution">
    <text evidence="3">The sequence shown here is derived from an EMBL/GenBank/DDBJ whole genome shotgun (WGS) entry which is preliminary data.</text>
</comment>
<feature type="domain" description="Myb/SANT-like DNA-binding" evidence="2">
    <location>
        <begin position="79"/>
        <end position="167"/>
    </location>
</feature>
<gene>
    <name evidence="3" type="ORF">RF55_12494</name>
</gene>
<feature type="compositionally biased region" description="Polar residues" evidence="1">
    <location>
        <begin position="273"/>
        <end position="285"/>
    </location>
</feature>
<evidence type="ECO:0000313" key="4">
    <source>
        <dbReference type="Proteomes" id="UP000036403"/>
    </source>
</evidence>
<keyword evidence="4" id="KW-1185">Reference proteome</keyword>
<proteinExistence type="predicted"/>
<dbReference type="AlphaFoldDB" id="A0A0J7KCN2"/>
<reference evidence="3 4" key="1">
    <citation type="submission" date="2015-04" db="EMBL/GenBank/DDBJ databases">
        <title>Lasius niger genome sequencing.</title>
        <authorList>
            <person name="Konorov E.A."/>
            <person name="Nikitin M.A."/>
            <person name="Kirill M.V."/>
            <person name="Chang P."/>
        </authorList>
    </citation>
    <scope>NUCLEOTIDE SEQUENCE [LARGE SCALE GENOMIC DNA]</scope>
    <source>
        <tissue evidence="3">Whole</tissue>
    </source>
</reference>
<organism evidence="3 4">
    <name type="scientific">Lasius niger</name>
    <name type="common">Black garden ant</name>
    <dbReference type="NCBI Taxonomy" id="67767"/>
    <lineage>
        <taxon>Eukaryota</taxon>
        <taxon>Metazoa</taxon>
        <taxon>Ecdysozoa</taxon>
        <taxon>Arthropoda</taxon>
        <taxon>Hexapoda</taxon>
        <taxon>Insecta</taxon>
        <taxon>Pterygota</taxon>
        <taxon>Neoptera</taxon>
        <taxon>Endopterygota</taxon>
        <taxon>Hymenoptera</taxon>
        <taxon>Apocrita</taxon>
        <taxon>Aculeata</taxon>
        <taxon>Formicoidea</taxon>
        <taxon>Formicidae</taxon>
        <taxon>Formicinae</taxon>
        <taxon>Lasius</taxon>
        <taxon>Lasius</taxon>
    </lineage>
</organism>
<dbReference type="Proteomes" id="UP000036403">
    <property type="component" value="Unassembled WGS sequence"/>
</dbReference>
<evidence type="ECO:0000259" key="2">
    <source>
        <dbReference type="Pfam" id="PF13837"/>
    </source>
</evidence>
<dbReference type="EMBL" id="LBMM01009506">
    <property type="protein sequence ID" value="KMQ88077.1"/>
    <property type="molecule type" value="Genomic_DNA"/>
</dbReference>
<dbReference type="Pfam" id="PF13837">
    <property type="entry name" value="Myb_DNA-bind_4"/>
    <property type="match status" value="1"/>
</dbReference>
<sequence>MLPGNMANSSEKGELFEKIYEYKKKYYKVIENAKLHARLGSDPTFREVYFNDTQASEEEPADLVVVENEMMDVNKENFFWNNNNTKLLLHLYEERKDRFRDPKVKKKCLWNEIANEFKKHNYLNMTEDILDRKMRNMKKTYRTIKDNKKLSGRGRITWEYFEIMENIFFDDKTINFGLTLSSVQPTVEPKTPHNKLLSKDSTSCKKHMPQNFRPLRDQRLYSTLRSPSTDSMSSIDSKFLYDPHDSISTEEDDLNDTQPQNRNLSEVDMYKCNYSNLDDSQSTENSFKETEMYNRSKRKPNYSIKDDAPYGVDDSLQSDEDSEKDKYNKDTESTTSKCKPYSMKDGAVRSRAMYKRRRIDEEREMERTKEITELRKTFEKNNEIQEKRNQLLKDFIEELRVSKNKV</sequence>
<dbReference type="PaxDb" id="67767-A0A0J7KCN2"/>
<protein>
    <recommendedName>
        <fullName evidence="2">Myb/SANT-like DNA-binding domain-containing protein</fullName>
    </recommendedName>
</protein>
<accession>A0A0J7KCN2</accession>
<evidence type="ECO:0000313" key="3">
    <source>
        <dbReference type="EMBL" id="KMQ88077.1"/>
    </source>
</evidence>
<name>A0A0J7KCN2_LASNI</name>
<feature type="region of interest" description="Disordered" evidence="1">
    <location>
        <begin position="184"/>
        <end position="352"/>
    </location>
</feature>
<dbReference type="OrthoDB" id="8178301at2759"/>